<dbReference type="EMBL" id="CAXDID020000335">
    <property type="protein sequence ID" value="CAL6078603.1"/>
    <property type="molecule type" value="Genomic_DNA"/>
</dbReference>
<evidence type="ECO:0000313" key="3">
    <source>
        <dbReference type="EMBL" id="CAI9920922.1"/>
    </source>
</evidence>
<reference evidence="4 5" key="2">
    <citation type="submission" date="2024-07" db="EMBL/GenBank/DDBJ databases">
        <authorList>
            <person name="Akdeniz Z."/>
        </authorList>
    </citation>
    <scope>NUCLEOTIDE SEQUENCE [LARGE SCALE GENOMIC DNA]</scope>
</reference>
<dbReference type="EMBL" id="CATOUU010000205">
    <property type="protein sequence ID" value="CAI9920922.1"/>
    <property type="molecule type" value="Genomic_DNA"/>
</dbReference>
<dbReference type="InterPro" id="IPR001611">
    <property type="entry name" value="Leu-rich_rpt"/>
</dbReference>
<dbReference type="PANTHER" id="PTHR46652">
    <property type="entry name" value="LEUCINE-RICH REPEAT AND IQ DOMAIN-CONTAINING PROTEIN 1-RELATED"/>
    <property type="match status" value="1"/>
</dbReference>
<dbReference type="InterPro" id="IPR050836">
    <property type="entry name" value="SDS22/Internalin_LRR"/>
</dbReference>
<dbReference type="PANTHER" id="PTHR46652:SF3">
    <property type="entry name" value="LEUCINE-RICH REPEAT-CONTAINING PROTEIN 9"/>
    <property type="match status" value="1"/>
</dbReference>
<organism evidence="3">
    <name type="scientific">Hexamita inflata</name>
    <dbReference type="NCBI Taxonomy" id="28002"/>
    <lineage>
        <taxon>Eukaryota</taxon>
        <taxon>Metamonada</taxon>
        <taxon>Diplomonadida</taxon>
        <taxon>Hexamitidae</taxon>
        <taxon>Hexamitinae</taxon>
        <taxon>Hexamita</taxon>
    </lineage>
</organism>
<keyword evidence="2" id="KW-0677">Repeat</keyword>
<sequence>MKPTEDKSKKLCMISDKTKFTDNDVIKAFSFKAENTTMKQVDQIPMHATSLVVIDSHLCSTLGINLHVNITYLDLRNNYLQAVDLKFLINLEYLDLSANYLQELDSISGYTKIKTLNLMFNEIKNVDFVATLPQLKEFNIEENMVQDLQPIYKHPNFSLSWISAQKTNQELNLEKINMISYMDTMADRYRDSIKIIDGFNVLCIHDDQELIQASFIYFMLKIQDCSMFTEIIERQENPVLKTLFITKCHNIAFGNESKCMQHLWICNSDIKSLYGLEKMEQLVGITLRQCSLSRIQDQLQILECLPRFRHLDVAQNGIDNASFIKNRFIVSLNMSQNKLKSVKGFHMFEMLRVLDVSGNQLSSVYEICFLTALTELNISYNFIRSIQCLFELTNLVYFNLMHNKVSDIEVCLNMWNLIDLRTNGNQIQNEIILFQHLNYAEGWLSQQLDEDNIEVKKSLNIQNKIGTYHKQVQNNSLVIKNDQYVQSLYFSDSIKVTNELFVDQCNHVVFDAVPHLVQNLTVKNSCLMNIFGLEQMTQLTSLDLSDNQLEDVNEIQKLTSLTKLVLSNNRISRLPWINKTLFHLNYLDIQNNKFVSVECLNNMHIIDVFIQGNMIQDADYLKLLQYYNEKWISPQKDFTTEDIEYYLGPNSTQQMVNDCAVKLINTKKQLHDVFKYRSNLNEIKVIIRNEKDFNEATWIGYNLVIKNNTDITDLSFVGFMGDLLHQRIPYISVDNCPNLKLKVQQPNIKSLVVTNCQLNDISDMQIAVSIVNLDLGFNNLKDVSALKNLTNLQKLILRDNKIIRMDHLKSLVKLEHLDVQNNKLLCVNFIKYLPLLSELLIDGNCISDLTCMIMHHKCSSCIGMQQETTLEDVSNYLPNCSKQQIEVAYKSVLEQMKQRDALPQYISQVQTIRKCQTMIQPQIWITFSKHLVSRKEFIQILKIGQCDSFGDSWRLTCALKERESVLSKINEINSELKPQEEQFNLFSTNFDDLHSFVNAFKIQKLVVEKSKVPSESYKLNAMVNVKTLHINNCDVQYIEGIDNWQHISELSLQNNQIRTIEDIEYLTNLTSINLNSNQISYLKPLKGMVNLTELSLNSNQIHDIETLKEHTKLKELHLNSNQIQNIDYLKRLTNLTLLHLSSNQINNINILKYLVNLTELDISQNQINNFSPLKELYNIEVLILSSNKIQNIDFLEGLDNLTVLNLYNNQINNVEILKEFENLQNLNICRNKVKNIDSLKQLEQLTDLDLRFNLIKSLEPINNHPNRKNYQTCQKE</sequence>
<comment type="caution">
    <text evidence="3">The sequence shown here is derived from an EMBL/GenBank/DDBJ whole genome shotgun (WGS) entry which is preliminary data.</text>
</comment>
<evidence type="ECO:0000313" key="4">
    <source>
        <dbReference type="EMBL" id="CAL6078603.1"/>
    </source>
</evidence>
<proteinExistence type="predicted"/>
<evidence type="ECO:0000313" key="5">
    <source>
        <dbReference type="Proteomes" id="UP001642409"/>
    </source>
</evidence>
<evidence type="ECO:0000256" key="1">
    <source>
        <dbReference type="ARBA" id="ARBA00022614"/>
    </source>
</evidence>
<name>A0AA86TNC3_9EUKA</name>
<keyword evidence="5" id="KW-1185">Reference proteome</keyword>
<dbReference type="PROSITE" id="PS51450">
    <property type="entry name" value="LRR"/>
    <property type="match status" value="17"/>
</dbReference>
<protein>
    <submittedName>
        <fullName evidence="3">Uncharacterized protein</fullName>
    </submittedName>
</protein>
<dbReference type="AlphaFoldDB" id="A0AA86TNC3"/>
<dbReference type="InterPro" id="IPR003591">
    <property type="entry name" value="Leu-rich_rpt_typical-subtyp"/>
</dbReference>
<dbReference type="Proteomes" id="UP001642409">
    <property type="component" value="Unassembled WGS sequence"/>
</dbReference>
<accession>A0AA86TNC3</accession>
<gene>
    <name evidence="4" type="ORF">HINF_LOCUS58983</name>
    <name evidence="3" type="ORF">HINF_LOCUS8567</name>
</gene>
<dbReference type="SMART" id="SM00369">
    <property type="entry name" value="LRR_TYP"/>
    <property type="match status" value="12"/>
</dbReference>
<dbReference type="InterPro" id="IPR032675">
    <property type="entry name" value="LRR_dom_sf"/>
</dbReference>
<dbReference type="Gene3D" id="3.80.10.10">
    <property type="entry name" value="Ribonuclease Inhibitor"/>
    <property type="match status" value="5"/>
</dbReference>
<dbReference type="SMART" id="SM00365">
    <property type="entry name" value="LRR_SD22"/>
    <property type="match status" value="16"/>
</dbReference>
<dbReference type="Pfam" id="PF12799">
    <property type="entry name" value="LRR_4"/>
    <property type="match status" value="2"/>
</dbReference>
<evidence type="ECO:0000256" key="2">
    <source>
        <dbReference type="ARBA" id="ARBA00022737"/>
    </source>
</evidence>
<dbReference type="SUPFAM" id="SSF52058">
    <property type="entry name" value="L domain-like"/>
    <property type="match status" value="3"/>
</dbReference>
<dbReference type="Pfam" id="PF13516">
    <property type="entry name" value="LRR_6"/>
    <property type="match status" value="2"/>
</dbReference>
<keyword evidence="1" id="KW-0433">Leucine-rich repeat</keyword>
<reference evidence="3" key="1">
    <citation type="submission" date="2023-06" db="EMBL/GenBank/DDBJ databases">
        <authorList>
            <person name="Kurt Z."/>
        </authorList>
    </citation>
    <scope>NUCLEOTIDE SEQUENCE</scope>
</reference>
<dbReference type="InterPro" id="IPR025875">
    <property type="entry name" value="Leu-rich_rpt_4"/>
</dbReference>